<dbReference type="EMBL" id="BRXW01000165">
    <property type="protein sequence ID" value="GMI11581.1"/>
    <property type="molecule type" value="Genomic_DNA"/>
</dbReference>
<evidence type="ECO:0000313" key="1">
    <source>
        <dbReference type="EMBL" id="GMI11581.1"/>
    </source>
</evidence>
<reference evidence="2" key="1">
    <citation type="journal article" date="2023" name="Commun. Biol.">
        <title>Genome analysis of Parmales, the sister group of diatoms, reveals the evolutionary specialization of diatoms from phago-mixotrophs to photoautotrophs.</title>
        <authorList>
            <person name="Ban H."/>
            <person name="Sato S."/>
            <person name="Yoshikawa S."/>
            <person name="Yamada K."/>
            <person name="Nakamura Y."/>
            <person name="Ichinomiya M."/>
            <person name="Sato N."/>
            <person name="Blanc-Mathieu R."/>
            <person name="Endo H."/>
            <person name="Kuwata A."/>
            <person name="Ogata H."/>
        </authorList>
    </citation>
    <scope>NUCLEOTIDE SEQUENCE [LARGE SCALE GENOMIC DNA]</scope>
    <source>
        <strain evidence="2">NIES 3700</strain>
    </source>
</reference>
<organism evidence="1 2">
    <name type="scientific">Triparma laevis f. longispina</name>
    <dbReference type="NCBI Taxonomy" id="1714387"/>
    <lineage>
        <taxon>Eukaryota</taxon>
        <taxon>Sar</taxon>
        <taxon>Stramenopiles</taxon>
        <taxon>Ochrophyta</taxon>
        <taxon>Bolidophyceae</taxon>
        <taxon>Parmales</taxon>
        <taxon>Triparmaceae</taxon>
        <taxon>Triparma</taxon>
    </lineage>
</organism>
<name>A0A9W7FGA7_9STRA</name>
<gene>
    <name evidence="1" type="ORF">TrLO_g12245</name>
</gene>
<keyword evidence="2" id="KW-1185">Reference proteome</keyword>
<proteinExistence type="predicted"/>
<accession>A0A9W7FGA7</accession>
<sequence length="93" mass="10159">MSSLSTSVKQITVSVLKPSGAPIIPSYDLPSPTHIGNSNPAHVVYNNNGVNVLSRKEKVPINRRKVRKHETIKGTASLVRLNIVLVWSDDCDV</sequence>
<evidence type="ECO:0000313" key="2">
    <source>
        <dbReference type="Proteomes" id="UP001165122"/>
    </source>
</evidence>
<comment type="caution">
    <text evidence="1">The sequence shown here is derived from an EMBL/GenBank/DDBJ whole genome shotgun (WGS) entry which is preliminary data.</text>
</comment>
<dbReference type="Proteomes" id="UP001165122">
    <property type="component" value="Unassembled WGS sequence"/>
</dbReference>
<protein>
    <submittedName>
        <fullName evidence="1">Uncharacterized protein</fullName>
    </submittedName>
</protein>
<dbReference type="AlphaFoldDB" id="A0A9W7FGA7"/>